<evidence type="ECO:0000313" key="3">
    <source>
        <dbReference type="EMBL" id="TWG10637.1"/>
    </source>
</evidence>
<reference evidence="3 4" key="1">
    <citation type="submission" date="2019-06" db="EMBL/GenBank/DDBJ databases">
        <title>Sequencing the genomes of 1000 actinobacteria strains.</title>
        <authorList>
            <person name="Klenk H.-P."/>
        </authorList>
    </citation>
    <scope>NUCLEOTIDE SEQUENCE [LARGE SCALE GENOMIC DNA]</scope>
    <source>
        <strain evidence="3 4">DSM 43866</strain>
    </source>
</reference>
<name>A0A561VGA7_ACTTI</name>
<evidence type="ECO:0000259" key="2">
    <source>
        <dbReference type="Pfam" id="PF11716"/>
    </source>
</evidence>
<dbReference type="GO" id="GO:0046872">
    <property type="term" value="F:metal ion binding"/>
    <property type="evidence" value="ECO:0007669"/>
    <property type="project" value="InterPro"/>
</dbReference>
<dbReference type="Gene3D" id="1.20.120.450">
    <property type="entry name" value="dinb family like domain"/>
    <property type="match status" value="1"/>
</dbReference>
<dbReference type="Pfam" id="PF11716">
    <property type="entry name" value="MDMPI_N"/>
    <property type="match status" value="1"/>
</dbReference>
<dbReference type="AlphaFoldDB" id="A0A561VGA7"/>
<organism evidence="3 4">
    <name type="scientific">Actinoplanes teichomyceticus</name>
    <dbReference type="NCBI Taxonomy" id="1867"/>
    <lineage>
        <taxon>Bacteria</taxon>
        <taxon>Bacillati</taxon>
        <taxon>Actinomycetota</taxon>
        <taxon>Actinomycetes</taxon>
        <taxon>Micromonosporales</taxon>
        <taxon>Micromonosporaceae</taxon>
        <taxon>Actinoplanes</taxon>
    </lineage>
</organism>
<keyword evidence="4" id="KW-1185">Reference proteome</keyword>
<dbReference type="NCBIfam" id="TIGR03083">
    <property type="entry name" value="maleylpyruvate isomerase family mycothiol-dependent enzyme"/>
    <property type="match status" value="1"/>
</dbReference>
<sequence>MDPDRTVLDAFRDEADALGHAAARWADSDWARPTRCAPWPVRELFAHVHVVLAWLPGMLAAPAPAAPDTSAAGYYRPDHRFAPETDAARIRLAREHAASFATPGRQVREFRTLTAELTGRCAAEPAGRVVRTRHGDAMLLDDFLTTRVVELAVHGLDLADALGRPAWLTPAAAGVVLRLLFERPADELPGPADRLLRRATGREPGGPAPAGLRPLTLG</sequence>
<dbReference type="SUPFAM" id="SSF109854">
    <property type="entry name" value="DinB/YfiT-like putative metalloenzymes"/>
    <property type="match status" value="1"/>
</dbReference>
<dbReference type="InterPro" id="IPR034660">
    <property type="entry name" value="DinB/YfiT-like"/>
</dbReference>
<dbReference type="EMBL" id="VIWY01000007">
    <property type="protein sequence ID" value="TWG10637.1"/>
    <property type="molecule type" value="Genomic_DNA"/>
</dbReference>
<dbReference type="InterPro" id="IPR017517">
    <property type="entry name" value="Maleyloyr_isom"/>
</dbReference>
<protein>
    <submittedName>
        <fullName evidence="3">Uncharacterized protein (TIGR03083 family)</fullName>
    </submittedName>
</protein>
<evidence type="ECO:0000313" key="4">
    <source>
        <dbReference type="Proteomes" id="UP000320239"/>
    </source>
</evidence>
<proteinExistence type="predicted"/>
<gene>
    <name evidence="3" type="ORF">FHX34_107129</name>
</gene>
<feature type="compositionally biased region" description="Low complexity" evidence="1">
    <location>
        <begin position="209"/>
        <end position="218"/>
    </location>
</feature>
<feature type="domain" description="Mycothiol-dependent maleylpyruvate isomerase metal-binding" evidence="2">
    <location>
        <begin position="11"/>
        <end position="159"/>
    </location>
</feature>
<feature type="region of interest" description="Disordered" evidence="1">
    <location>
        <begin position="196"/>
        <end position="218"/>
    </location>
</feature>
<comment type="caution">
    <text evidence="3">The sequence shown here is derived from an EMBL/GenBank/DDBJ whole genome shotgun (WGS) entry which is preliminary data.</text>
</comment>
<dbReference type="InterPro" id="IPR024344">
    <property type="entry name" value="MDMPI_metal-binding"/>
</dbReference>
<accession>A0A561VGA7</accession>
<dbReference type="OrthoDB" id="3677409at2"/>
<dbReference type="Proteomes" id="UP000320239">
    <property type="component" value="Unassembled WGS sequence"/>
</dbReference>
<evidence type="ECO:0000256" key="1">
    <source>
        <dbReference type="SAM" id="MobiDB-lite"/>
    </source>
</evidence>